<dbReference type="InterPro" id="IPR034907">
    <property type="entry name" value="NDK-like_dom"/>
</dbReference>
<evidence type="ECO:0000259" key="5">
    <source>
        <dbReference type="SMART" id="SM00562"/>
    </source>
</evidence>
<dbReference type="Gene3D" id="1.10.238.20">
    <property type="entry name" value="Pheromone/general odorant binding protein domain"/>
    <property type="match status" value="1"/>
</dbReference>
<dbReference type="FunFam" id="3.30.70.141:FF:000004">
    <property type="entry name" value="Nucleoside diphosphate kinase 7"/>
    <property type="match status" value="1"/>
</dbReference>
<dbReference type="InterPro" id="IPR006602">
    <property type="entry name" value="DM10_dom"/>
</dbReference>
<sequence>MNTFWIYFYKMWPCNDAREMDLKPEDYDFNDKLSFQTIWLDYDSSCEKKFILNYFPCDNTMELIDLQVNRVFLRRTNLPAVRINDMFIGNEIRVYGRQIKIADYADRRTARFVGKYNEHTLALIKPGGMDQMADTLKIIEENDFKITKLKVCQLTRHEAKLFYDYSQEESYAPSLIEHIISGPVVAMEIVGENAVKRWNKLIGQTSSYEARRTSNDLHGSLNEELAVREAKFFFANHRSTTALRQKNTTCCVIKPHAVKDGNIGRIVKLIANENFAITAMQMFNLNKPNADEFLEVYKGVISDYNALVLSFLDGPCLALEVASKSGDCDVHGQFRKFCGPYDTEIAKQIRPNSLRAKFGVDKYKNAVHCTDLPDDTGIELEYFFKILNDYLNKLKAAKMKYCLVVVLFTICSGFPQKPIKLGNEEDREMRNQIALDCIDKIGIEKEMILKAVATRTFPEDRKYKDFLACSYKKQGFQQEDGTLSIENLKIFMERFYKREELSVMEPCALITGPTHGDIARSAAICLIESIEPLEAINDL</sequence>
<keyword evidence="4" id="KW-0966">Cell projection</keyword>
<evidence type="ECO:0008006" key="9">
    <source>
        <dbReference type="Google" id="ProtNLM"/>
    </source>
</evidence>
<evidence type="ECO:0000256" key="4">
    <source>
        <dbReference type="ARBA" id="ARBA00023273"/>
    </source>
</evidence>
<dbReference type="InterPro" id="IPR036728">
    <property type="entry name" value="PBP_GOBP_sf"/>
</dbReference>
<evidence type="ECO:0000259" key="6">
    <source>
        <dbReference type="SMART" id="SM00676"/>
    </source>
</evidence>
<dbReference type="SUPFAM" id="SSF54919">
    <property type="entry name" value="Nucleoside diphosphate kinase, NDK"/>
    <property type="match status" value="2"/>
</dbReference>
<dbReference type="Pfam" id="PF06565">
    <property type="entry name" value="DM10_dom"/>
    <property type="match status" value="1"/>
</dbReference>
<feature type="domain" description="Nucleoside diphosphate kinase-like" evidence="5">
    <location>
        <begin position="246"/>
        <end position="389"/>
    </location>
</feature>
<protein>
    <recommendedName>
        <fullName evidence="9">Nucleoside diphosphate kinase 7</fullName>
    </recommendedName>
</protein>
<dbReference type="GO" id="GO:0005549">
    <property type="term" value="F:odorant binding"/>
    <property type="evidence" value="ECO:0007669"/>
    <property type="project" value="InterPro"/>
</dbReference>
<dbReference type="Proteomes" id="UP001154078">
    <property type="component" value="Chromosome 2"/>
</dbReference>
<name>A0A9P0B087_BRAAE</name>
<dbReference type="GO" id="GO:0005879">
    <property type="term" value="C:axonemal microtubule"/>
    <property type="evidence" value="ECO:0007669"/>
    <property type="project" value="TreeGrafter"/>
</dbReference>
<dbReference type="Gene3D" id="2.30.29.170">
    <property type="match status" value="1"/>
</dbReference>
<evidence type="ECO:0000313" key="7">
    <source>
        <dbReference type="EMBL" id="CAH0551899.1"/>
    </source>
</evidence>
<keyword evidence="3" id="KW-0206">Cytoskeleton</keyword>
<organism evidence="7 8">
    <name type="scientific">Brassicogethes aeneus</name>
    <name type="common">Rape pollen beetle</name>
    <name type="synonym">Meligethes aeneus</name>
    <dbReference type="NCBI Taxonomy" id="1431903"/>
    <lineage>
        <taxon>Eukaryota</taxon>
        <taxon>Metazoa</taxon>
        <taxon>Ecdysozoa</taxon>
        <taxon>Arthropoda</taxon>
        <taxon>Hexapoda</taxon>
        <taxon>Insecta</taxon>
        <taxon>Pterygota</taxon>
        <taxon>Neoptera</taxon>
        <taxon>Endopterygota</taxon>
        <taxon>Coleoptera</taxon>
        <taxon>Polyphaga</taxon>
        <taxon>Cucujiformia</taxon>
        <taxon>Nitidulidae</taxon>
        <taxon>Meligethinae</taxon>
        <taxon>Brassicogethes</taxon>
    </lineage>
</organism>
<dbReference type="InterPro" id="IPR037993">
    <property type="entry name" value="NDPk7B"/>
</dbReference>
<dbReference type="PANTHER" id="PTHR43109:SF2">
    <property type="entry name" value="NUCLEOSIDE DIPHOSPHATE KINASE 7"/>
    <property type="match status" value="1"/>
</dbReference>
<dbReference type="SMART" id="SM00676">
    <property type="entry name" value="DM10"/>
    <property type="match status" value="1"/>
</dbReference>
<keyword evidence="2" id="KW-0963">Cytoplasm</keyword>
<evidence type="ECO:0000256" key="2">
    <source>
        <dbReference type="ARBA" id="ARBA00022490"/>
    </source>
</evidence>
<evidence type="ECO:0000256" key="1">
    <source>
        <dbReference type="ARBA" id="ARBA00004430"/>
    </source>
</evidence>
<comment type="subcellular location">
    <subcellularLocation>
        <location evidence="1">Cytoplasm</location>
        <location evidence="1">Cytoskeleton</location>
        <location evidence="1">Cilium axoneme</location>
    </subcellularLocation>
</comment>
<dbReference type="OrthoDB" id="270127at2759"/>
<dbReference type="PANTHER" id="PTHR43109">
    <property type="entry name" value="NUCLEOSIDE DIPHOSPHATE KINASE 7"/>
    <property type="match status" value="1"/>
</dbReference>
<accession>A0A9P0B087</accession>
<gene>
    <name evidence="7" type="ORF">MELIAE_LOCUS4419</name>
</gene>
<dbReference type="InterPro" id="IPR006170">
    <property type="entry name" value="PBP/GOBP"/>
</dbReference>
<feature type="domain" description="Nucleoside diphosphate kinase-like" evidence="5">
    <location>
        <begin position="117"/>
        <end position="241"/>
    </location>
</feature>
<reference evidence="7" key="1">
    <citation type="submission" date="2021-12" db="EMBL/GenBank/DDBJ databases">
        <authorList>
            <person name="King R."/>
        </authorList>
    </citation>
    <scope>NUCLEOTIDE SEQUENCE</scope>
</reference>
<dbReference type="Pfam" id="PF01395">
    <property type="entry name" value="PBP_GOBP"/>
    <property type="match status" value="1"/>
</dbReference>
<keyword evidence="8" id="KW-1185">Reference proteome</keyword>
<dbReference type="Gene3D" id="3.30.70.141">
    <property type="entry name" value="Nucleoside diphosphate kinase-like domain"/>
    <property type="match status" value="2"/>
</dbReference>
<dbReference type="GO" id="GO:0005813">
    <property type="term" value="C:centrosome"/>
    <property type="evidence" value="ECO:0007669"/>
    <property type="project" value="TreeGrafter"/>
</dbReference>
<evidence type="ECO:0000313" key="8">
    <source>
        <dbReference type="Proteomes" id="UP001154078"/>
    </source>
</evidence>
<proteinExistence type="predicted"/>
<evidence type="ECO:0000256" key="3">
    <source>
        <dbReference type="ARBA" id="ARBA00023212"/>
    </source>
</evidence>
<feature type="domain" description="DM10" evidence="6">
    <location>
        <begin position="29"/>
        <end position="117"/>
    </location>
</feature>
<dbReference type="CDD" id="cd04412">
    <property type="entry name" value="NDPk7B"/>
    <property type="match status" value="1"/>
</dbReference>
<dbReference type="InterPro" id="IPR036850">
    <property type="entry name" value="NDK-like_dom_sf"/>
</dbReference>
<dbReference type="Pfam" id="PF00334">
    <property type="entry name" value="NDK"/>
    <property type="match status" value="2"/>
</dbReference>
<dbReference type="EMBL" id="OV121133">
    <property type="protein sequence ID" value="CAH0551899.1"/>
    <property type="molecule type" value="Genomic_DNA"/>
</dbReference>
<dbReference type="SUPFAM" id="SSF47565">
    <property type="entry name" value="Insect pheromone/odorant-binding proteins"/>
    <property type="match status" value="1"/>
</dbReference>
<dbReference type="CDD" id="cd23992">
    <property type="entry name" value="PBP_GOBP"/>
    <property type="match status" value="1"/>
</dbReference>
<dbReference type="AlphaFoldDB" id="A0A9P0B087"/>
<dbReference type="SMART" id="SM00562">
    <property type="entry name" value="NDK"/>
    <property type="match status" value="2"/>
</dbReference>